<dbReference type="AlphaFoldDB" id="A0AAN7WD41"/>
<dbReference type="InterPro" id="IPR012337">
    <property type="entry name" value="RNaseH-like_sf"/>
</dbReference>
<dbReference type="EMBL" id="JAVRQU010000012">
    <property type="protein sequence ID" value="KAK5696602.1"/>
    <property type="molecule type" value="Genomic_DNA"/>
</dbReference>
<dbReference type="GO" id="GO:0003676">
    <property type="term" value="F:nucleic acid binding"/>
    <property type="evidence" value="ECO:0007669"/>
    <property type="project" value="InterPro"/>
</dbReference>
<comment type="caution">
    <text evidence="2">The sequence shown here is derived from an EMBL/GenBank/DDBJ whole genome shotgun (WGS) entry which is preliminary data.</text>
</comment>
<dbReference type="GO" id="GO:0006139">
    <property type="term" value="P:nucleobase-containing compound metabolic process"/>
    <property type="evidence" value="ECO:0007669"/>
    <property type="project" value="InterPro"/>
</dbReference>
<sequence>MAAPTIAMVNTTKQIADLVDWLVSRHTSLVVPSTPTMYIDLEGVQLSRDGTLSILTLLVDEQTVEKQVYLIDVLSLGAKAFDTAGTKQKTMKDILQDDEIPKVLFDIRSDSDALFAHFGVKMAGVEDVQLMENATRTTTKQRRLVSGLARCIEQNIDGANTESWKSAKEKGEKLVKSEHGGSYEVFNQRPLSAEILSYCVGDVQFLPALRNLFWSQTEACREVVDAAIAASQGANYQPRGPNRALAPWTAEENKMLDKCHGSSARLW</sequence>
<dbReference type="InterPro" id="IPR036397">
    <property type="entry name" value="RNaseH_sf"/>
</dbReference>
<dbReference type="Gene3D" id="3.30.420.10">
    <property type="entry name" value="Ribonuclease H-like superfamily/Ribonuclease H"/>
    <property type="match status" value="1"/>
</dbReference>
<dbReference type="InterPro" id="IPR002562">
    <property type="entry name" value="3'-5'_exonuclease_dom"/>
</dbReference>
<dbReference type="PANTHER" id="PTHR43040:SF1">
    <property type="entry name" value="RIBONUCLEASE D"/>
    <property type="match status" value="1"/>
</dbReference>
<accession>A0AAN7WD41</accession>
<dbReference type="SUPFAM" id="SSF53098">
    <property type="entry name" value="Ribonuclease H-like"/>
    <property type="match status" value="1"/>
</dbReference>
<dbReference type="GO" id="GO:0008408">
    <property type="term" value="F:3'-5' exonuclease activity"/>
    <property type="evidence" value="ECO:0007669"/>
    <property type="project" value="InterPro"/>
</dbReference>
<protein>
    <recommendedName>
        <fullName evidence="1">3'-5' exonuclease domain-containing protein</fullName>
    </recommendedName>
</protein>
<dbReference type="Proteomes" id="UP001310594">
    <property type="component" value="Unassembled WGS sequence"/>
</dbReference>
<proteinExistence type="predicted"/>
<reference evidence="2" key="1">
    <citation type="submission" date="2023-08" db="EMBL/GenBank/DDBJ databases">
        <title>Black Yeasts Isolated from many extreme environments.</title>
        <authorList>
            <person name="Coleine C."/>
            <person name="Stajich J.E."/>
            <person name="Selbmann L."/>
        </authorList>
    </citation>
    <scope>NUCLEOTIDE SEQUENCE</scope>
    <source>
        <strain evidence="2">CCFEE 5810</strain>
    </source>
</reference>
<name>A0AAN7WD41_9PEZI</name>
<evidence type="ECO:0000313" key="3">
    <source>
        <dbReference type="Proteomes" id="UP001310594"/>
    </source>
</evidence>
<gene>
    <name evidence="2" type="ORF">LTR97_007905</name>
</gene>
<dbReference type="PANTHER" id="PTHR43040">
    <property type="entry name" value="RIBONUCLEASE D"/>
    <property type="match status" value="1"/>
</dbReference>
<dbReference type="Pfam" id="PF01612">
    <property type="entry name" value="DNA_pol_A_exo1"/>
    <property type="match status" value="1"/>
</dbReference>
<evidence type="ECO:0000259" key="1">
    <source>
        <dbReference type="Pfam" id="PF01612"/>
    </source>
</evidence>
<evidence type="ECO:0000313" key="2">
    <source>
        <dbReference type="EMBL" id="KAK5696602.1"/>
    </source>
</evidence>
<feature type="domain" description="3'-5' exonuclease" evidence="1">
    <location>
        <begin position="35"/>
        <end position="216"/>
    </location>
</feature>
<organism evidence="2 3">
    <name type="scientific">Elasticomyces elasticus</name>
    <dbReference type="NCBI Taxonomy" id="574655"/>
    <lineage>
        <taxon>Eukaryota</taxon>
        <taxon>Fungi</taxon>
        <taxon>Dikarya</taxon>
        <taxon>Ascomycota</taxon>
        <taxon>Pezizomycotina</taxon>
        <taxon>Dothideomycetes</taxon>
        <taxon>Dothideomycetidae</taxon>
        <taxon>Mycosphaerellales</taxon>
        <taxon>Teratosphaeriaceae</taxon>
        <taxon>Elasticomyces</taxon>
    </lineage>
</organism>